<keyword evidence="2" id="KW-1185">Reference proteome</keyword>
<dbReference type="PANTHER" id="PTHR30115:SF11">
    <property type="entry name" value="NITROGEN REGULATORY PROTEIN P-II HOMOLOG"/>
    <property type="match status" value="1"/>
</dbReference>
<protein>
    <submittedName>
        <fullName evidence="1">P-II family nitrogen regulator</fullName>
    </submittedName>
</protein>
<gene>
    <name evidence="1" type="ORF">ACETWP_08155</name>
</gene>
<dbReference type="PROSITE" id="PS51343">
    <property type="entry name" value="PII_GLNB_DOM"/>
    <property type="match status" value="1"/>
</dbReference>
<dbReference type="EMBL" id="JBHDLJ010000005">
    <property type="protein sequence ID" value="MFB0834559.1"/>
    <property type="molecule type" value="Genomic_DNA"/>
</dbReference>
<reference evidence="1 2" key="1">
    <citation type="submission" date="2024-09" db="EMBL/GenBank/DDBJ databases">
        <authorList>
            <person name="Salinas-Garcia M.A."/>
            <person name="Prieme A."/>
        </authorList>
    </citation>
    <scope>NUCLEOTIDE SEQUENCE [LARGE SCALE GENOMIC DNA]</scope>
    <source>
        <strain evidence="1 2">DSM 21081</strain>
    </source>
</reference>
<dbReference type="PANTHER" id="PTHR30115">
    <property type="entry name" value="NITROGEN REGULATORY PROTEIN P-II"/>
    <property type="match status" value="1"/>
</dbReference>
<sequence>MKLVTAIIQPAKVDDVKDALSSAGFRGMTITRVEGHGQQAGRSEFYRGSEVRVDFVSKVRVEVIVPDEEADTAIDALVAAARTGNIGDGKVWASDVSHLVRVRTGERGPDAV</sequence>
<dbReference type="SMART" id="SM00938">
    <property type="entry name" value="P-II"/>
    <property type="match status" value="1"/>
</dbReference>
<proteinExistence type="predicted"/>
<accession>A0ABV4ULP4</accession>
<dbReference type="Pfam" id="PF00543">
    <property type="entry name" value="P-II"/>
    <property type="match status" value="1"/>
</dbReference>
<dbReference type="Proteomes" id="UP001575652">
    <property type="component" value="Unassembled WGS sequence"/>
</dbReference>
<evidence type="ECO:0000313" key="2">
    <source>
        <dbReference type="Proteomes" id="UP001575652"/>
    </source>
</evidence>
<dbReference type="PRINTS" id="PR00340">
    <property type="entry name" value="PIIGLNB"/>
</dbReference>
<comment type="caution">
    <text evidence="1">The sequence shown here is derived from an EMBL/GenBank/DDBJ whole genome shotgun (WGS) entry which is preliminary data.</text>
</comment>
<dbReference type="InterPro" id="IPR011322">
    <property type="entry name" value="N-reg_PII-like_a/b"/>
</dbReference>
<dbReference type="RefSeq" id="WP_373971733.1">
    <property type="nucleotide sequence ID" value="NZ_JBHDLJ010000005.1"/>
</dbReference>
<organism evidence="1 2">
    <name type="scientific">Arthrobacter halodurans</name>
    <dbReference type="NCBI Taxonomy" id="516699"/>
    <lineage>
        <taxon>Bacteria</taxon>
        <taxon>Bacillati</taxon>
        <taxon>Actinomycetota</taxon>
        <taxon>Actinomycetes</taxon>
        <taxon>Micrococcales</taxon>
        <taxon>Micrococcaceae</taxon>
        <taxon>Arthrobacter</taxon>
    </lineage>
</organism>
<evidence type="ECO:0000313" key="1">
    <source>
        <dbReference type="EMBL" id="MFB0834559.1"/>
    </source>
</evidence>
<dbReference type="InterPro" id="IPR002187">
    <property type="entry name" value="N-reg_PII"/>
</dbReference>
<dbReference type="InterPro" id="IPR015867">
    <property type="entry name" value="N-reg_PII/ATP_PRibTrfase_C"/>
</dbReference>
<dbReference type="Gene3D" id="3.30.70.120">
    <property type="match status" value="1"/>
</dbReference>
<name>A0ABV4ULP4_9MICC</name>
<dbReference type="SUPFAM" id="SSF54913">
    <property type="entry name" value="GlnB-like"/>
    <property type="match status" value="1"/>
</dbReference>